<dbReference type="PIRSF" id="PIRSF010631">
    <property type="entry name" value="A-rhamnsds"/>
    <property type="match status" value="1"/>
</dbReference>
<dbReference type="Gene3D" id="2.60.40.10">
    <property type="entry name" value="Immunoglobulins"/>
    <property type="match status" value="1"/>
</dbReference>
<feature type="domain" description="Alpha-L-rhamnosidase six-hairpin glycosidase" evidence="7">
    <location>
        <begin position="449"/>
        <end position="794"/>
    </location>
</feature>
<dbReference type="InterPro" id="IPR008902">
    <property type="entry name" value="Rhamnosid_concanavalin"/>
</dbReference>
<comment type="caution">
    <text evidence="9">The sequence shown here is derived from an EMBL/GenBank/DDBJ whole genome shotgun (WGS) entry which is preliminary data.</text>
</comment>
<protein>
    <recommendedName>
        <fullName evidence="2">alpha-L-rhamnosidase</fullName>
        <ecNumber evidence="2">3.2.1.40</ecNumber>
    </recommendedName>
</protein>
<dbReference type="Pfam" id="PF05592">
    <property type="entry name" value="Bac_rhamnosid"/>
    <property type="match status" value="1"/>
</dbReference>
<dbReference type="Pfam" id="PF17389">
    <property type="entry name" value="Bac_rhamnosid6H"/>
    <property type="match status" value="1"/>
</dbReference>
<keyword evidence="10" id="KW-1185">Reference proteome</keyword>
<evidence type="ECO:0000256" key="2">
    <source>
        <dbReference type="ARBA" id="ARBA00012652"/>
    </source>
</evidence>
<organism evidence="9 10">
    <name type="scientific">Galbibacter pacificus</name>
    <dbReference type="NCBI Taxonomy" id="2996052"/>
    <lineage>
        <taxon>Bacteria</taxon>
        <taxon>Pseudomonadati</taxon>
        <taxon>Bacteroidota</taxon>
        <taxon>Flavobacteriia</taxon>
        <taxon>Flavobacteriales</taxon>
        <taxon>Flavobacteriaceae</taxon>
        <taxon>Galbibacter</taxon>
    </lineage>
</organism>
<dbReference type="EC" id="3.2.1.40" evidence="2"/>
<dbReference type="InterPro" id="IPR035396">
    <property type="entry name" value="Bac_rhamnosid6H"/>
</dbReference>
<dbReference type="InterPro" id="IPR008928">
    <property type="entry name" value="6-hairpin_glycosidase_sf"/>
</dbReference>
<dbReference type="Gene3D" id="1.50.10.10">
    <property type="match status" value="1"/>
</dbReference>
<feature type="domain" description="Alpha-L-rhamnosidase concanavalin-like" evidence="5">
    <location>
        <begin position="345"/>
        <end position="445"/>
    </location>
</feature>
<feature type="chain" id="PRO_5047098709" description="alpha-L-rhamnosidase" evidence="4">
    <location>
        <begin position="24"/>
        <end position="923"/>
    </location>
</feature>
<dbReference type="PANTHER" id="PTHR33307:SF6">
    <property type="entry name" value="ALPHA-RHAMNOSIDASE (EUROFUNG)-RELATED"/>
    <property type="match status" value="1"/>
</dbReference>
<evidence type="ECO:0000256" key="3">
    <source>
        <dbReference type="ARBA" id="ARBA00022801"/>
    </source>
</evidence>
<dbReference type="InterPro" id="IPR013737">
    <property type="entry name" value="Bac_rhamnosid_N"/>
</dbReference>
<dbReference type="PANTHER" id="PTHR33307">
    <property type="entry name" value="ALPHA-RHAMNOSIDASE (EUROFUNG)"/>
    <property type="match status" value="1"/>
</dbReference>
<dbReference type="InterPro" id="IPR012341">
    <property type="entry name" value="6hp_glycosidase-like_sf"/>
</dbReference>
<evidence type="ECO:0000313" key="9">
    <source>
        <dbReference type="EMBL" id="MDG3584688.1"/>
    </source>
</evidence>
<dbReference type="GO" id="GO:0016787">
    <property type="term" value="F:hydrolase activity"/>
    <property type="evidence" value="ECO:0007669"/>
    <property type="project" value="UniProtKB-KW"/>
</dbReference>
<dbReference type="EMBL" id="JAPMUA010000001">
    <property type="protein sequence ID" value="MDG3584688.1"/>
    <property type="molecule type" value="Genomic_DNA"/>
</dbReference>
<dbReference type="Proteomes" id="UP001153642">
    <property type="component" value="Unassembled WGS sequence"/>
</dbReference>
<dbReference type="Pfam" id="PF17390">
    <property type="entry name" value="Bac_rhamnosid_C"/>
    <property type="match status" value="1"/>
</dbReference>
<dbReference type="SUPFAM" id="SSF48208">
    <property type="entry name" value="Six-hairpin glycosidases"/>
    <property type="match status" value="1"/>
</dbReference>
<evidence type="ECO:0000259" key="7">
    <source>
        <dbReference type="Pfam" id="PF17389"/>
    </source>
</evidence>
<evidence type="ECO:0000259" key="6">
    <source>
        <dbReference type="Pfam" id="PF08531"/>
    </source>
</evidence>
<dbReference type="RefSeq" id="WP_277898446.1">
    <property type="nucleotide sequence ID" value="NZ_JAPMUA010000001.1"/>
</dbReference>
<dbReference type="Pfam" id="PF08531">
    <property type="entry name" value="Bac_rhamnosid_N"/>
    <property type="match status" value="1"/>
</dbReference>
<evidence type="ECO:0000256" key="1">
    <source>
        <dbReference type="ARBA" id="ARBA00001445"/>
    </source>
</evidence>
<evidence type="ECO:0000256" key="4">
    <source>
        <dbReference type="SAM" id="SignalP"/>
    </source>
</evidence>
<dbReference type="Pfam" id="PF25788">
    <property type="entry name" value="Ig_Rha78A_N"/>
    <property type="match status" value="1"/>
</dbReference>
<proteinExistence type="predicted"/>
<dbReference type="InterPro" id="IPR016007">
    <property type="entry name" value="Alpha_rhamnosid"/>
</dbReference>
<feature type="domain" description="Alpha-L-rhamnosidase C-terminal" evidence="8">
    <location>
        <begin position="805"/>
        <end position="889"/>
    </location>
</feature>
<feature type="domain" description="Bacterial alpha-L-rhamnosidase N-terminal" evidence="6">
    <location>
        <begin position="165"/>
        <end position="335"/>
    </location>
</feature>
<evidence type="ECO:0000259" key="5">
    <source>
        <dbReference type="Pfam" id="PF05592"/>
    </source>
</evidence>
<reference evidence="9" key="1">
    <citation type="submission" date="2022-11" db="EMBL/GenBank/DDBJ databases">
        <title>High-quality draft genome sequence of Galbibacter sp. strain CMA-7.</title>
        <authorList>
            <person name="Wei L."/>
            <person name="Dong C."/>
            <person name="Shao Z."/>
        </authorList>
    </citation>
    <scope>NUCLEOTIDE SEQUENCE</scope>
    <source>
        <strain evidence="9">CMA-7</strain>
    </source>
</reference>
<evidence type="ECO:0000259" key="8">
    <source>
        <dbReference type="Pfam" id="PF17390"/>
    </source>
</evidence>
<feature type="signal peptide" evidence="4">
    <location>
        <begin position="1"/>
        <end position="23"/>
    </location>
</feature>
<dbReference type="InterPro" id="IPR035398">
    <property type="entry name" value="Bac_rhamnosid_C"/>
</dbReference>
<accession>A0ABT6FN44</accession>
<keyword evidence="4" id="KW-0732">Signal</keyword>
<gene>
    <name evidence="9" type="ORF">OSR52_02325</name>
</gene>
<comment type="catalytic activity">
    <reaction evidence="1">
        <text>Hydrolysis of terminal non-reducing alpha-L-rhamnose residues in alpha-L-rhamnosides.</text>
        <dbReference type="EC" id="3.2.1.40"/>
    </reaction>
</comment>
<dbReference type="Gene3D" id="2.60.420.10">
    <property type="entry name" value="Maltose phosphorylase, domain 3"/>
    <property type="match status" value="1"/>
</dbReference>
<sequence length="923" mass="105809">MKQKNLISIFVIALFCLPTFSQINVDQLLAENRVNPLGIDNLRPKLTWVLSSGEKSKTQSAYQIQVSNDRTGFNNDLIWDSDKVTSNQSVRIMYQGPEMKSLKKYYWRVRVWDEKGKVSKWSNVAFWQMGILNKTDWKSQWISAGYLEDSLRPSPALRSEFKIQKKIENAYVVITSHGMYQAFLNGEKIGNDYLTPGWTSYNKRLQYQVYDISNMLKQGRNAIGALLGSGWYRSALGWGDNENLYGSELALLMQIQIEYSDGTQEIIGTDKNWKSAKSAIQSSEIYNGETIDARKTLGEWIETGYKDRSWLPVKVQNYGYENLIATYNEPVRKHEIIKPLNIIITPEGDKIIDFGQNLVGFVEVEVQGKKGDSLIIDHAEVLDKEGNFYTENLRAAKQENNYVLNGEGKEHFQPHFTWQGFRYIRIKGNMKDKISLNNFKAVVLYSDMRKTGSFTTSNKLLNQLQHNIQWGQKGNFLDVPTDCPQRDERLGWTGDAQVFFKTAGYNMHVDNFFSKWMKDVAADQKKDGSVPFVIPNVLGENSAGSAGWADVATIIPWDIYLIYGNKDVLKTQYSSMRSWVDYMSSKSTNYLWNTGFHFGDWLFYRPDDDNDGRAAITDKYLIAQCFYAHSVQLLINAAKVLENNKDVEKYTALLQHIKNAFVSEYMTPNGRLVSSSQTAYVLALHFGMMPENLRAQAVERLVENIKSYNYHLTTGFLGTPYLCLVLSRYGYHDLAYTLLMQQTYPSWLYPVTAGATTIWERWDGRKPDGSFQTPGMNSFNHYAYGAIGDWMYRELAGINNSEKMGETGYKKIVLTPHFESKYVSEEVKKQNNGEQLNEVNASLETYYGNIRSHWKRDGNRVIYRVEIPVNTSAEIHFPETQVNKIKENNNEIATSDKNIKIETNSEETILYIGSGGYNFSIDD</sequence>
<name>A0ABT6FN44_9FLAO</name>
<dbReference type="InterPro" id="IPR013783">
    <property type="entry name" value="Ig-like_fold"/>
</dbReference>
<evidence type="ECO:0000313" key="10">
    <source>
        <dbReference type="Proteomes" id="UP001153642"/>
    </source>
</evidence>
<dbReference type="Gene3D" id="2.60.120.260">
    <property type="entry name" value="Galactose-binding domain-like"/>
    <property type="match status" value="2"/>
</dbReference>
<keyword evidence="3 9" id="KW-0378">Hydrolase</keyword>